<dbReference type="AlphaFoldDB" id="A0A6J4V512"/>
<organism evidence="2">
    <name type="scientific">uncultured Thermomicrobiales bacterium</name>
    <dbReference type="NCBI Taxonomy" id="1645740"/>
    <lineage>
        <taxon>Bacteria</taxon>
        <taxon>Pseudomonadati</taxon>
        <taxon>Thermomicrobiota</taxon>
        <taxon>Thermomicrobia</taxon>
        <taxon>Thermomicrobiales</taxon>
        <taxon>environmental samples</taxon>
    </lineage>
</organism>
<evidence type="ECO:0000313" key="2">
    <source>
        <dbReference type="EMBL" id="CAA9569292.1"/>
    </source>
</evidence>
<gene>
    <name evidence="2" type="ORF">AVDCRST_MAG88-2188</name>
</gene>
<dbReference type="SUPFAM" id="SSF46955">
    <property type="entry name" value="Putative DNA-binding domain"/>
    <property type="match status" value="1"/>
</dbReference>
<dbReference type="EMBL" id="CADCWM010000565">
    <property type="protein sequence ID" value="CAA9569292.1"/>
    <property type="molecule type" value="Genomic_DNA"/>
</dbReference>
<evidence type="ECO:0000259" key="1">
    <source>
        <dbReference type="Pfam" id="PF12728"/>
    </source>
</evidence>
<dbReference type="NCBIfam" id="TIGR01764">
    <property type="entry name" value="excise"/>
    <property type="match status" value="1"/>
</dbReference>
<dbReference type="InterPro" id="IPR036388">
    <property type="entry name" value="WH-like_DNA-bd_sf"/>
</dbReference>
<name>A0A6J4V512_9BACT</name>
<dbReference type="InterPro" id="IPR009061">
    <property type="entry name" value="DNA-bd_dom_put_sf"/>
</dbReference>
<protein>
    <recommendedName>
        <fullName evidence="1">Helix-turn-helix domain-containing protein</fullName>
    </recommendedName>
</protein>
<dbReference type="GO" id="GO:0003677">
    <property type="term" value="F:DNA binding"/>
    <property type="evidence" value="ECO:0007669"/>
    <property type="project" value="InterPro"/>
</dbReference>
<dbReference type="Pfam" id="PF12728">
    <property type="entry name" value="HTH_17"/>
    <property type="match status" value="1"/>
</dbReference>
<proteinExistence type="predicted"/>
<sequence>MAATIERDTVIPERDELHAYRRVVAAFERPDARLVGPEGAETAIPPGLAQLMRTAARLLAANQVVLVSALDRHLTTGQAADLLGVSRPTLVKLLEAGAIPHRRVGRHRRVDFADVLAYRERARREGRAHARELTRAGEELGGYAVTAEELAALAAAARDAR</sequence>
<dbReference type="Gene3D" id="1.10.10.10">
    <property type="entry name" value="Winged helix-like DNA-binding domain superfamily/Winged helix DNA-binding domain"/>
    <property type="match status" value="1"/>
</dbReference>
<feature type="domain" description="Helix-turn-helix" evidence="1">
    <location>
        <begin position="74"/>
        <end position="122"/>
    </location>
</feature>
<dbReference type="InterPro" id="IPR041657">
    <property type="entry name" value="HTH_17"/>
</dbReference>
<reference evidence="2" key="1">
    <citation type="submission" date="2020-02" db="EMBL/GenBank/DDBJ databases">
        <authorList>
            <person name="Meier V. D."/>
        </authorList>
    </citation>
    <scope>NUCLEOTIDE SEQUENCE</scope>
    <source>
        <strain evidence="2">AVDCRST_MAG88</strain>
    </source>
</reference>
<accession>A0A6J4V512</accession>
<dbReference type="InterPro" id="IPR010093">
    <property type="entry name" value="SinI_DNA-bd"/>
</dbReference>